<dbReference type="Proteomes" id="UP000030751">
    <property type="component" value="Unassembled WGS sequence"/>
</dbReference>
<name>W9PVQ2_FUSOX</name>
<reference evidence="1" key="2">
    <citation type="submission" date="2012-05" db="EMBL/GenBank/DDBJ databases">
        <title>Annotation of the Genome Sequence of Fusarium oxysporum HDV247.</title>
        <authorList>
            <consortium name="The Broad Institute Genomics Platform"/>
            <person name="Ma L.-J."/>
            <person name="Corby-Kistler H."/>
            <person name="Broz K."/>
            <person name="Gale L.R."/>
            <person name="Jonkers W."/>
            <person name="O'Donnell K."/>
            <person name="Ploetz R."/>
            <person name="Steinberg C."/>
            <person name="Schwartz D.C."/>
            <person name="VanEtten H."/>
            <person name="Zhou S."/>
            <person name="Young S.K."/>
            <person name="Zeng Q."/>
            <person name="Gargeya S."/>
            <person name="Fitzgerald M."/>
            <person name="Abouelleil A."/>
            <person name="Alvarado L."/>
            <person name="Chapman S.B."/>
            <person name="Gainer-Dewar J."/>
            <person name="Goldberg J."/>
            <person name="Griggs A."/>
            <person name="Gujja S."/>
            <person name="Hansen M."/>
            <person name="Howarth C."/>
            <person name="Imamovic A."/>
            <person name="Ireland A."/>
            <person name="Larimer J."/>
            <person name="McCowan C."/>
            <person name="Murphy C."/>
            <person name="Pearson M."/>
            <person name="Poon T.W."/>
            <person name="Priest M."/>
            <person name="Roberts A."/>
            <person name="Saif S."/>
            <person name="Shea T."/>
            <person name="Sykes S."/>
            <person name="Wortman J."/>
            <person name="Nusbaum C."/>
            <person name="Birren B."/>
        </authorList>
    </citation>
    <scope>NUCLEOTIDE SEQUENCE</scope>
    <source>
        <strain evidence="1">HDV247</strain>
    </source>
</reference>
<gene>
    <name evidence="1" type="ORF">FOVG_08640</name>
</gene>
<protein>
    <submittedName>
        <fullName evidence="1">Uncharacterized protein</fullName>
    </submittedName>
</protein>
<sequence length="101" mass="11800">MNIVAHSYDVRTSNSSALISYRGPRGRFMLDLKRKIQLKGLTRHYQPLQLKRYFGHKLCATEKSGTEFSYTTTESPSTKTDYSRGITDRFFRTWRLLKSSN</sequence>
<dbReference type="AlphaFoldDB" id="W9PVQ2"/>
<proteinExistence type="predicted"/>
<dbReference type="HOGENOM" id="CLU_2291824_0_0_1"/>
<accession>W9PVQ2</accession>
<dbReference type="EMBL" id="JH650972">
    <property type="protein sequence ID" value="EXA43775.1"/>
    <property type="molecule type" value="Genomic_DNA"/>
</dbReference>
<reference evidence="1" key="1">
    <citation type="submission" date="2011-10" db="EMBL/GenBank/DDBJ databases">
        <title>The Genome Sequence of Fusarium oxysporum HDV247.</title>
        <authorList>
            <consortium name="The Broad Institute Genome Sequencing Platform"/>
            <person name="Ma L.-J."/>
            <person name="Gale L.R."/>
            <person name="Schwartz D.C."/>
            <person name="Zhou S."/>
            <person name="Corby-Kistler H."/>
            <person name="Young S.K."/>
            <person name="Zeng Q."/>
            <person name="Gargeya S."/>
            <person name="Fitzgerald M."/>
            <person name="Haas B."/>
            <person name="Abouelleil A."/>
            <person name="Alvarado L."/>
            <person name="Arachchi H.M."/>
            <person name="Berlin A."/>
            <person name="Brown A."/>
            <person name="Chapman S.B."/>
            <person name="Chen Z."/>
            <person name="Dunbar C."/>
            <person name="Freedman E."/>
            <person name="Gearin G."/>
            <person name="Goldberg J."/>
            <person name="Griggs A."/>
            <person name="Gujja S."/>
            <person name="Heiman D."/>
            <person name="Howarth C."/>
            <person name="Larson L."/>
            <person name="Lui A."/>
            <person name="MacDonald P.J.P."/>
            <person name="Montmayeur A."/>
            <person name="Murphy C."/>
            <person name="Neiman D."/>
            <person name="Pearson M."/>
            <person name="Priest M."/>
            <person name="Roberts A."/>
            <person name="Saif S."/>
            <person name="Shea T."/>
            <person name="Shenoy N."/>
            <person name="Sisk P."/>
            <person name="Stolte C."/>
            <person name="Sykes S."/>
            <person name="Wortman J."/>
            <person name="Nusbaum C."/>
            <person name="Birren B."/>
        </authorList>
    </citation>
    <scope>NUCLEOTIDE SEQUENCE [LARGE SCALE GENOMIC DNA]</scope>
    <source>
        <strain evidence="1">HDV247</strain>
    </source>
</reference>
<evidence type="ECO:0000313" key="1">
    <source>
        <dbReference type="EMBL" id="EXA43775.1"/>
    </source>
</evidence>
<dbReference type="EMBL" id="JH650972">
    <property type="protein sequence ID" value="EXA43774.1"/>
    <property type="molecule type" value="Genomic_DNA"/>
</dbReference>
<organism evidence="1">
    <name type="scientific">Fusarium oxysporum f. sp. pisi HDV247</name>
    <dbReference type="NCBI Taxonomy" id="1080344"/>
    <lineage>
        <taxon>Eukaryota</taxon>
        <taxon>Fungi</taxon>
        <taxon>Dikarya</taxon>
        <taxon>Ascomycota</taxon>
        <taxon>Pezizomycotina</taxon>
        <taxon>Sordariomycetes</taxon>
        <taxon>Hypocreomycetidae</taxon>
        <taxon>Hypocreales</taxon>
        <taxon>Nectriaceae</taxon>
        <taxon>Fusarium</taxon>
        <taxon>Fusarium oxysporum species complex</taxon>
    </lineage>
</organism>